<evidence type="ECO:0000313" key="2">
    <source>
        <dbReference type="EMBL" id="MPC61666.1"/>
    </source>
</evidence>
<dbReference type="AlphaFoldDB" id="A0A5B7GVK3"/>
<reference evidence="2 3" key="1">
    <citation type="submission" date="2019-05" db="EMBL/GenBank/DDBJ databases">
        <title>Another draft genome of Portunus trituberculatus and its Hox gene families provides insights of decapod evolution.</title>
        <authorList>
            <person name="Jeong J.-H."/>
            <person name="Song I."/>
            <person name="Kim S."/>
            <person name="Choi T."/>
            <person name="Kim D."/>
            <person name="Ryu S."/>
            <person name="Kim W."/>
        </authorList>
    </citation>
    <scope>NUCLEOTIDE SEQUENCE [LARGE SCALE GENOMIC DNA]</scope>
    <source>
        <tissue evidence="2">Muscle</tissue>
    </source>
</reference>
<proteinExistence type="predicted"/>
<protein>
    <submittedName>
        <fullName evidence="2">Uncharacterized protein</fullName>
    </submittedName>
</protein>
<name>A0A5B7GVK3_PORTR</name>
<gene>
    <name evidence="2" type="ORF">E2C01_055741</name>
</gene>
<dbReference type="EMBL" id="VSRR010018762">
    <property type="protein sequence ID" value="MPC61666.1"/>
    <property type="molecule type" value="Genomic_DNA"/>
</dbReference>
<keyword evidence="3" id="KW-1185">Reference proteome</keyword>
<evidence type="ECO:0000313" key="3">
    <source>
        <dbReference type="Proteomes" id="UP000324222"/>
    </source>
</evidence>
<evidence type="ECO:0000256" key="1">
    <source>
        <dbReference type="SAM" id="MobiDB-lite"/>
    </source>
</evidence>
<comment type="caution">
    <text evidence="2">The sequence shown here is derived from an EMBL/GenBank/DDBJ whole genome shotgun (WGS) entry which is preliminary data.</text>
</comment>
<feature type="region of interest" description="Disordered" evidence="1">
    <location>
        <begin position="1"/>
        <end position="21"/>
    </location>
</feature>
<organism evidence="2 3">
    <name type="scientific">Portunus trituberculatus</name>
    <name type="common">Swimming crab</name>
    <name type="synonym">Neptunus trituberculatus</name>
    <dbReference type="NCBI Taxonomy" id="210409"/>
    <lineage>
        <taxon>Eukaryota</taxon>
        <taxon>Metazoa</taxon>
        <taxon>Ecdysozoa</taxon>
        <taxon>Arthropoda</taxon>
        <taxon>Crustacea</taxon>
        <taxon>Multicrustacea</taxon>
        <taxon>Malacostraca</taxon>
        <taxon>Eumalacostraca</taxon>
        <taxon>Eucarida</taxon>
        <taxon>Decapoda</taxon>
        <taxon>Pleocyemata</taxon>
        <taxon>Brachyura</taxon>
        <taxon>Eubrachyura</taxon>
        <taxon>Portunoidea</taxon>
        <taxon>Portunidae</taxon>
        <taxon>Portuninae</taxon>
        <taxon>Portunus</taxon>
    </lineage>
</organism>
<sequence>MTSGKERETRGGRKGWREERVPTRRPEAYYEDSYSVTARLRERISFVSASKDRTAAHSKKFPYPCEQRVCDRPARRKQVA</sequence>
<dbReference type="Proteomes" id="UP000324222">
    <property type="component" value="Unassembled WGS sequence"/>
</dbReference>
<accession>A0A5B7GVK3</accession>